<evidence type="ECO:0000313" key="9">
    <source>
        <dbReference type="EMBL" id="KAK0625915.1"/>
    </source>
</evidence>
<sequence>KGEYNPPTPSDTRGPCPMLNTLANHGYIPRSGRNITASDITTSLHDVVGVSSTITFPFTHPIFFTHQPAPDLSQPASTWSTIRHYLRHPLSLLRRFGMRRPNQHLTPSNKNKTPCLNLDQLATPHTIEHDVSLTRLDRSQGDCTSPQPHLISALLSCSSDGGKTLSISDLASFRRLRIERQREVNPRVEYGRMQHSFACMEIALLLGMFGEGKGKDRRVKVEYARAFFEEERLPVREGW</sequence>
<evidence type="ECO:0000256" key="6">
    <source>
        <dbReference type="ARBA" id="ARBA00023004"/>
    </source>
</evidence>
<feature type="non-terminal residue" evidence="9">
    <location>
        <position position="239"/>
    </location>
</feature>
<dbReference type="Gene3D" id="1.10.489.10">
    <property type="entry name" value="Chloroperoxidase-like"/>
    <property type="match status" value="1"/>
</dbReference>
<keyword evidence="10" id="KW-1185">Reference proteome</keyword>
<evidence type="ECO:0000259" key="8">
    <source>
        <dbReference type="PROSITE" id="PS51405"/>
    </source>
</evidence>
<name>A0AA39X291_9PEZI</name>
<evidence type="ECO:0000256" key="5">
    <source>
        <dbReference type="ARBA" id="ARBA00023002"/>
    </source>
</evidence>
<keyword evidence="5" id="KW-0560">Oxidoreductase</keyword>
<feature type="non-terminal residue" evidence="9">
    <location>
        <position position="1"/>
    </location>
</feature>
<dbReference type="PANTHER" id="PTHR33577">
    <property type="entry name" value="STERIGMATOCYSTIN BIOSYNTHESIS PEROXIDASE STCC-RELATED"/>
    <property type="match status" value="1"/>
</dbReference>
<protein>
    <submittedName>
        <fullName evidence="9">Chloroperoxidase</fullName>
    </submittedName>
</protein>
<gene>
    <name evidence="9" type="ORF">B0T14DRAFT_409540</name>
</gene>
<dbReference type="PROSITE" id="PS51405">
    <property type="entry name" value="HEME_HALOPEROXIDASE"/>
    <property type="match status" value="1"/>
</dbReference>
<keyword evidence="6" id="KW-0408">Iron</keyword>
<dbReference type="InterPro" id="IPR036851">
    <property type="entry name" value="Chloroperoxidase-like_sf"/>
</dbReference>
<dbReference type="AlphaFoldDB" id="A0AA39X291"/>
<evidence type="ECO:0000256" key="1">
    <source>
        <dbReference type="ARBA" id="ARBA00001970"/>
    </source>
</evidence>
<dbReference type="EMBL" id="JAULSU010000002">
    <property type="protein sequence ID" value="KAK0625915.1"/>
    <property type="molecule type" value="Genomic_DNA"/>
</dbReference>
<dbReference type="GO" id="GO:0046872">
    <property type="term" value="F:metal ion binding"/>
    <property type="evidence" value="ECO:0007669"/>
    <property type="project" value="UniProtKB-KW"/>
</dbReference>
<comment type="similarity">
    <text evidence="7">Belongs to the chloroperoxidase family.</text>
</comment>
<dbReference type="Proteomes" id="UP001175000">
    <property type="component" value="Unassembled WGS sequence"/>
</dbReference>
<keyword evidence="2" id="KW-0575">Peroxidase</keyword>
<keyword evidence="3" id="KW-0349">Heme</keyword>
<feature type="domain" description="Heme haloperoxidase family profile" evidence="8">
    <location>
        <begin position="1"/>
        <end position="239"/>
    </location>
</feature>
<reference evidence="9" key="1">
    <citation type="submission" date="2023-06" db="EMBL/GenBank/DDBJ databases">
        <title>Genome-scale phylogeny and comparative genomics of the fungal order Sordariales.</title>
        <authorList>
            <consortium name="Lawrence Berkeley National Laboratory"/>
            <person name="Hensen N."/>
            <person name="Bonometti L."/>
            <person name="Westerberg I."/>
            <person name="Brannstrom I.O."/>
            <person name="Guillou S."/>
            <person name="Cros-Aarteil S."/>
            <person name="Calhoun S."/>
            <person name="Haridas S."/>
            <person name="Kuo A."/>
            <person name="Mondo S."/>
            <person name="Pangilinan J."/>
            <person name="Riley R."/>
            <person name="Labutti K."/>
            <person name="Andreopoulos B."/>
            <person name="Lipzen A."/>
            <person name="Chen C."/>
            <person name="Yanf M."/>
            <person name="Daum C."/>
            <person name="Ng V."/>
            <person name="Clum A."/>
            <person name="Steindorff A."/>
            <person name="Ohm R."/>
            <person name="Martin F."/>
            <person name="Silar P."/>
            <person name="Natvig D."/>
            <person name="Lalanne C."/>
            <person name="Gautier V."/>
            <person name="Ament-Velasquez S.L."/>
            <person name="Kruys A."/>
            <person name="Hutchinson M.I."/>
            <person name="Powell A.J."/>
            <person name="Barry K."/>
            <person name="Miller A.N."/>
            <person name="Grigoriev I.V."/>
            <person name="Debuchy R."/>
            <person name="Gladieux P."/>
            <person name="Thoren M.H."/>
            <person name="Johannesson H."/>
        </authorList>
    </citation>
    <scope>NUCLEOTIDE SEQUENCE</scope>
    <source>
        <strain evidence="9">CBS 606.72</strain>
    </source>
</reference>
<evidence type="ECO:0000256" key="2">
    <source>
        <dbReference type="ARBA" id="ARBA00022559"/>
    </source>
</evidence>
<evidence type="ECO:0000256" key="3">
    <source>
        <dbReference type="ARBA" id="ARBA00022617"/>
    </source>
</evidence>
<dbReference type="Pfam" id="PF01328">
    <property type="entry name" value="Peroxidase_2"/>
    <property type="match status" value="1"/>
</dbReference>
<keyword evidence="4" id="KW-0479">Metal-binding</keyword>
<accession>A0AA39X291</accession>
<dbReference type="GO" id="GO:0004601">
    <property type="term" value="F:peroxidase activity"/>
    <property type="evidence" value="ECO:0007669"/>
    <property type="project" value="UniProtKB-KW"/>
</dbReference>
<comment type="caution">
    <text evidence="9">The sequence shown here is derived from an EMBL/GenBank/DDBJ whole genome shotgun (WGS) entry which is preliminary data.</text>
</comment>
<dbReference type="PANTHER" id="PTHR33577:SF9">
    <property type="entry name" value="PEROXIDASE STCC"/>
    <property type="match status" value="1"/>
</dbReference>
<dbReference type="InterPro" id="IPR000028">
    <property type="entry name" value="Chloroperoxidase"/>
</dbReference>
<evidence type="ECO:0000256" key="7">
    <source>
        <dbReference type="ARBA" id="ARBA00025795"/>
    </source>
</evidence>
<comment type="cofactor">
    <cofactor evidence="1">
        <name>heme b</name>
        <dbReference type="ChEBI" id="CHEBI:60344"/>
    </cofactor>
</comment>
<evidence type="ECO:0000313" key="10">
    <source>
        <dbReference type="Proteomes" id="UP001175000"/>
    </source>
</evidence>
<evidence type="ECO:0000256" key="4">
    <source>
        <dbReference type="ARBA" id="ARBA00022723"/>
    </source>
</evidence>
<organism evidence="9 10">
    <name type="scientific">Immersiella caudata</name>
    <dbReference type="NCBI Taxonomy" id="314043"/>
    <lineage>
        <taxon>Eukaryota</taxon>
        <taxon>Fungi</taxon>
        <taxon>Dikarya</taxon>
        <taxon>Ascomycota</taxon>
        <taxon>Pezizomycotina</taxon>
        <taxon>Sordariomycetes</taxon>
        <taxon>Sordariomycetidae</taxon>
        <taxon>Sordariales</taxon>
        <taxon>Lasiosphaeriaceae</taxon>
        <taxon>Immersiella</taxon>
    </lineage>
</organism>
<dbReference type="SUPFAM" id="SSF47571">
    <property type="entry name" value="Cloroperoxidase"/>
    <property type="match status" value="1"/>
</dbReference>
<proteinExistence type="inferred from homology"/>